<feature type="transmembrane region" description="Helical" evidence="5">
    <location>
        <begin position="310"/>
        <end position="331"/>
    </location>
</feature>
<dbReference type="InterPro" id="IPR011701">
    <property type="entry name" value="MFS"/>
</dbReference>
<evidence type="ECO:0000256" key="1">
    <source>
        <dbReference type="ARBA" id="ARBA00004141"/>
    </source>
</evidence>
<evidence type="ECO:0000256" key="5">
    <source>
        <dbReference type="SAM" id="Phobius"/>
    </source>
</evidence>
<sequence>MTKFKKWVIILVICTGGLCATCASSMAGFTEAGISDEFHVGKEVAILGISLYVLGLGVGPLLVGPLSEVYGRRIVYLVSYTLFCAFSFAVAFAPNIAVYAIFRFLTGFSSSTFLSVAGGTVSDLFDDEQVATPLAVYTVAPFIGPATGPLISGFINQNANWRWTYRVLIIWTFVELVLIFVLVPETFVPVILRRKAQRLRKETTDQRYWASSERRKVTMIRAIVLSCYVPFVLMAKEYMALLLSLWAALILGIQYLTFQAFPIIFEEGHGFSVQSTGLSFIGMGLGFVIGLLCQPLVNRYVQIANPPPEIRLVIGMWGAVLIPISLFWLAFTTYPHVHWVVPIIASIPFGTGTLFCFSCIFTYLVTAYRPIAASAMSANTFVRTASAAAFPLFADQMYRRLGTVGATALLAGLTTLAAPIPFVFYRIGARLRARSQFAHK</sequence>
<feature type="transmembrane region" description="Helical" evidence="5">
    <location>
        <begin position="406"/>
        <end position="425"/>
    </location>
</feature>
<feature type="signal peptide" evidence="6">
    <location>
        <begin position="1"/>
        <end position="19"/>
    </location>
</feature>
<evidence type="ECO:0000313" key="9">
    <source>
        <dbReference type="Proteomes" id="UP000053257"/>
    </source>
</evidence>
<dbReference type="GO" id="GO:0005886">
    <property type="term" value="C:plasma membrane"/>
    <property type="evidence" value="ECO:0007669"/>
    <property type="project" value="TreeGrafter"/>
</dbReference>
<feature type="transmembrane region" description="Helical" evidence="5">
    <location>
        <begin position="278"/>
        <end position="298"/>
    </location>
</feature>
<dbReference type="AlphaFoldDB" id="A0A0C3PTQ0"/>
<feature type="transmembrane region" description="Helical" evidence="5">
    <location>
        <begin position="371"/>
        <end position="394"/>
    </location>
</feature>
<evidence type="ECO:0000256" key="3">
    <source>
        <dbReference type="ARBA" id="ARBA00022989"/>
    </source>
</evidence>
<feature type="transmembrane region" description="Helical" evidence="5">
    <location>
        <begin position="43"/>
        <end position="63"/>
    </location>
</feature>
<dbReference type="FunFam" id="1.20.1250.20:FF:000082">
    <property type="entry name" value="MFS multidrug transporter, putative"/>
    <property type="match status" value="1"/>
</dbReference>
<dbReference type="EMBL" id="KN840450">
    <property type="protein sequence ID" value="KIP10943.1"/>
    <property type="molecule type" value="Genomic_DNA"/>
</dbReference>
<feature type="transmembrane region" description="Helical" evidence="5">
    <location>
        <begin position="75"/>
        <end position="102"/>
    </location>
</feature>
<dbReference type="InterPro" id="IPR020846">
    <property type="entry name" value="MFS_dom"/>
</dbReference>
<name>A0A0C3PTQ0_PHLG1</name>
<dbReference type="STRING" id="745531.A0A0C3PTQ0"/>
<evidence type="ECO:0000259" key="7">
    <source>
        <dbReference type="PROSITE" id="PS50850"/>
    </source>
</evidence>
<dbReference type="OrthoDB" id="3561359at2759"/>
<dbReference type="Proteomes" id="UP000053257">
    <property type="component" value="Unassembled WGS sequence"/>
</dbReference>
<keyword evidence="4 5" id="KW-0472">Membrane</keyword>
<proteinExistence type="predicted"/>
<feature type="transmembrane region" description="Helical" evidence="5">
    <location>
        <begin position="168"/>
        <end position="192"/>
    </location>
</feature>
<gene>
    <name evidence="8" type="ORF">PHLGIDRAFT_100528</name>
</gene>
<evidence type="ECO:0000256" key="6">
    <source>
        <dbReference type="SAM" id="SignalP"/>
    </source>
</evidence>
<keyword evidence="3 5" id="KW-1133">Transmembrane helix</keyword>
<organism evidence="8 9">
    <name type="scientific">Phlebiopsis gigantea (strain 11061_1 CR5-6)</name>
    <name type="common">White-rot fungus</name>
    <name type="synonym">Peniophora gigantea</name>
    <dbReference type="NCBI Taxonomy" id="745531"/>
    <lineage>
        <taxon>Eukaryota</taxon>
        <taxon>Fungi</taxon>
        <taxon>Dikarya</taxon>
        <taxon>Basidiomycota</taxon>
        <taxon>Agaricomycotina</taxon>
        <taxon>Agaricomycetes</taxon>
        <taxon>Polyporales</taxon>
        <taxon>Phanerochaetaceae</taxon>
        <taxon>Phlebiopsis</taxon>
    </lineage>
</organism>
<comment type="subcellular location">
    <subcellularLocation>
        <location evidence="1">Membrane</location>
        <topology evidence="1">Multi-pass membrane protein</topology>
    </subcellularLocation>
</comment>
<feature type="transmembrane region" description="Helical" evidence="5">
    <location>
        <begin position="337"/>
        <end position="364"/>
    </location>
</feature>
<dbReference type="SUPFAM" id="SSF103473">
    <property type="entry name" value="MFS general substrate transporter"/>
    <property type="match status" value="1"/>
</dbReference>
<accession>A0A0C3PTQ0</accession>
<dbReference type="InterPro" id="IPR036259">
    <property type="entry name" value="MFS_trans_sf"/>
</dbReference>
<dbReference type="GO" id="GO:0140115">
    <property type="term" value="P:export across plasma membrane"/>
    <property type="evidence" value="ECO:0007669"/>
    <property type="project" value="UniProtKB-ARBA"/>
</dbReference>
<dbReference type="GO" id="GO:0022857">
    <property type="term" value="F:transmembrane transporter activity"/>
    <property type="evidence" value="ECO:0007669"/>
    <property type="project" value="InterPro"/>
</dbReference>
<evidence type="ECO:0000256" key="2">
    <source>
        <dbReference type="ARBA" id="ARBA00022692"/>
    </source>
</evidence>
<dbReference type="Gene3D" id="1.20.1250.20">
    <property type="entry name" value="MFS general substrate transporter like domains"/>
    <property type="match status" value="1"/>
</dbReference>
<dbReference type="InterPro" id="IPR005829">
    <property type="entry name" value="Sugar_transporter_CS"/>
</dbReference>
<keyword evidence="2 5" id="KW-0812">Transmembrane</keyword>
<evidence type="ECO:0000256" key="4">
    <source>
        <dbReference type="ARBA" id="ARBA00023136"/>
    </source>
</evidence>
<dbReference type="PANTHER" id="PTHR23502">
    <property type="entry name" value="MAJOR FACILITATOR SUPERFAMILY"/>
    <property type="match status" value="1"/>
</dbReference>
<feature type="chain" id="PRO_5002168119" description="Major facilitator superfamily (MFS) profile domain-containing protein" evidence="6">
    <location>
        <begin position="20"/>
        <end position="440"/>
    </location>
</feature>
<feature type="domain" description="Major facilitator superfamily (MFS) profile" evidence="7">
    <location>
        <begin position="9"/>
        <end position="430"/>
    </location>
</feature>
<dbReference type="PANTHER" id="PTHR23502:SF7">
    <property type="entry name" value="DRUG_PROTON ANTIPORTER YHK8-RELATED"/>
    <property type="match status" value="1"/>
</dbReference>
<dbReference type="PROSITE" id="PS50850">
    <property type="entry name" value="MFS"/>
    <property type="match status" value="1"/>
</dbReference>
<protein>
    <recommendedName>
        <fullName evidence="7">Major facilitator superfamily (MFS) profile domain-containing protein</fullName>
    </recommendedName>
</protein>
<keyword evidence="9" id="KW-1185">Reference proteome</keyword>
<dbReference type="GO" id="GO:0042908">
    <property type="term" value="P:xenobiotic transport"/>
    <property type="evidence" value="ECO:0007669"/>
    <property type="project" value="UniProtKB-ARBA"/>
</dbReference>
<reference evidence="8 9" key="1">
    <citation type="journal article" date="2014" name="PLoS Genet.">
        <title>Analysis of the Phlebiopsis gigantea genome, transcriptome and secretome provides insight into its pioneer colonization strategies of wood.</title>
        <authorList>
            <person name="Hori C."/>
            <person name="Ishida T."/>
            <person name="Igarashi K."/>
            <person name="Samejima M."/>
            <person name="Suzuki H."/>
            <person name="Master E."/>
            <person name="Ferreira P."/>
            <person name="Ruiz-Duenas F.J."/>
            <person name="Held B."/>
            <person name="Canessa P."/>
            <person name="Larrondo L.F."/>
            <person name="Schmoll M."/>
            <person name="Druzhinina I.S."/>
            <person name="Kubicek C.P."/>
            <person name="Gaskell J.A."/>
            <person name="Kersten P."/>
            <person name="St John F."/>
            <person name="Glasner J."/>
            <person name="Sabat G."/>
            <person name="Splinter BonDurant S."/>
            <person name="Syed K."/>
            <person name="Yadav J."/>
            <person name="Mgbeahuruike A.C."/>
            <person name="Kovalchuk A."/>
            <person name="Asiegbu F.O."/>
            <person name="Lackner G."/>
            <person name="Hoffmeister D."/>
            <person name="Rencoret J."/>
            <person name="Gutierrez A."/>
            <person name="Sun H."/>
            <person name="Lindquist E."/>
            <person name="Barry K."/>
            <person name="Riley R."/>
            <person name="Grigoriev I.V."/>
            <person name="Henrissat B."/>
            <person name="Kues U."/>
            <person name="Berka R.M."/>
            <person name="Martinez A.T."/>
            <person name="Covert S.F."/>
            <person name="Blanchette R.A."/>
            <person name="Cullen D."/>
        </authorList>
    </citation>
    <scope>NUCLEOTIDE SEQUENCE [LARGE SCALE GENOMIC DNA]</scope>
    <source>
        <strain evidence="8 9">11061_1 CR5-6</strain>
    </source>
</reference>
<evidence type="ECO:0000313" key="8">
    <source>
        <dbReference type="EMBL" id="KIP10943.1"/>
    </source>
</evidence>
<dbReference type="Pfam" id="PF07690">
    <property type="entry name" value="MFS_1"/>
    <property type="match status" value="1"/>
</dbReference>
<dbReference type="PROSITE" id="PS00216">
    <property type="entry name" value="SUGAR_TRANSPORT_1"/>
    <property type="match status" value="1"/>
</dbReference>
<dbReference type="HOGENOM" id="CLU_008455_11_0_1"/>
<feature type="transmembrane region" description="Helical" evidence="5">
    <location>
        <begin position="238"/>
        <end position="258"/>
    </location>
</feature>
<dbReference type="CDD" id="cd17323">
    <property type="entry name" value="MFS_Tpo1_MDR_like"/>
    <property type="match status" value="1"/>
</dbReference>
<keyword evidence="6" id="KW-0732">Signal</keyword>